<evidence type="ECO:0000256" key="1">
    <source>
        <dbReference type="ARBA" id="ARBA00022450"/>
    </source>
</evidence>
<dbReference type="FunFam" id="3.40.47.10:FF:000019">
    <property type="entry name" value="Polyketide synthase type I"/>
    <property type="match status" value="1"/>
</dbReference>
<dbReference type="PROSITE" id="PS00012">
    <property type="entry name" value="PHOSPHOPANTETHEINE"/>
    <property type="match status" value="1"/>
</dbReference>
<dbReference type="InterPro" id="IPR020841">
    <property type="entry name" value="PKS_Beta-ketoAc_synthase_dom"/>
</dbReference>
<dbReference type="Gene3D" id="3.40.47.10">
    <property type="match status" value="2"/>
</dbReference>
<feature type="domain" description="Ketosynthase family 3 (KS3)" evidence="8">
    <location>
        <begin position="982"/>
        <end position="1406"/>
    </location>
</feature>
<dbReference type="CDD" id="cd05195">
    <property type="entry name" value="enoyl_red"/>
    <property type="match status" value="1"/>
</dbReference>
<organism evidence="10 11">
    <name type="scientific">Thermocatellispora tengchongensis</name>
    <dbReference type="NCBI Taxonomy" id="1073253"/>
    <lineage>
        <taxon>Bacteria</taxon>
        <taxon>Bacillati</taxon>
        <taxon>Actinomycetota</taxon>
        <taxon>Actinomycetes</taxon>
        <taxon>Streptosporangiales</taxon>
        <taxon>Streptosporangiaceae</taxon>
        <taxon>Thermocatellispora</taxon>
    </lineage>
</organism>
<evidence type="ECO:0000259" key="9">
    <source>
        <dbReference type="PROSITE" id="PS52019"/>
    </source>
</evidence>
<evidence type="ECO:0000256" key="2">
    <source>
        <dbReference type="ARBA" id="ARBA00022553"/>
    </source>
</evidence>
<accession>A0A840PMR4</accession>
<feature type="domain" description="Carrier" evidence="7">
    <location>
        <begin position="888"/>
        <end position="963"/>
    </location>
</feature>
<evidence type="ECO:0000256" key="5">
    <source>
        <dbReference type="ARBA" id="ARBA00023315"/>
    </source>
</evidence>
<dbReference type="Gene3D" id="3.90.180.10">
    <property type="entry name" value="Medium-chain alcohol dehydrogenases, catalytic domain"/>
    <property type="match status" value="1"/>
</dbReference>
<dbReference type="SUPFAM" id="SSF52151">
    <property type="entry name" value="FabD/lysophospholipase-like"/>
    <property type="match status" value="2"/>
</dbReference>
<dbReference type="PANTHER" id="PTHR43775">
    <property type="entry name" value="FATTY ACID SYNTHASE"/>
    <property type="match status" value="1"/>
</dbReference>
<dbReference type="PROSITE" id="PS52019">
    <property type="entry name" value="PKS_MFAS_DH"/>
    <property type="match status" value="1"/>
</dbReference>
<dbReference type="InterPro" id="IPR055123">
    <property type="entry name" value="SpnB-like_Rossmann"/>
</dbReference>
<evidence type="ECO:0000256" key="3">
    <source>
        <dbReference type="ARBA" id="ARBA00022679"/>
    </source>
</evidence>
<dbReference type="InterPro" id="IPR020807">
    <property type="entry name" value="PKS_DH"/>
</dbReference>
<dbReference type="InterPro" id="IPR036291">
    <property type="entry name" value="NAD(P)-bd_dom_sf"/>
</dbReference>
<dbReference type="Gene3D" id="3.10.129.110">
    <property type="entry name" value="Polyketide synthase dehydratase"/>
    <property type="match status" value="1"/>
</dbReference>
<dbReference type="RefSeq" id="WP_312927365.1">
    <property type="nucleotide sequence ID" value="NZ_JACHGN010000037.1"/>
</dbReference>
<dbReference type="InterPro" id="IPR002364">
    <property type="entry name" value="Quin_OxRdtase/zeta-crystal_CS"/>
</dbReference>
<dbReference type="PROSITE" id="PS52004">
    <property type="entry name" value="KS3_2"/>
    <property type="match status" value="2"/>
</dbReference>
<keyword evidence="11" id="KW-1185">Reference proteome</keyword>
<dbReference type="InterPro" id="IPR049551">
    <property type="entry name" value="PKS_DH_C"/>
</dbReference>
<dbReference type="InterPro" id="IPR049552">
    <property type="entry name" value="PKS_DH_N"/>
</dbReference>
<dbReference type="SMART" id="SM00829">
    <property type="entry name" value="PKS_ER"/>
    <property type="match status" value="1"/>
</dbReference>
<dbReference type="GO" id="GO:0006633">
    <property type="term" value="P:fatty acid biosynthetic process"/>
    <property type="evidence" value="ECO:0007669"/>
    <property type="project" value="TreeGrafter"/>
</dbReference>
<feature type="domain" description="PKS/mFAS DH" evidence="9">
    <location>
        <begin position="1867"/>
        <end position="2134"/>
    </location>
</feature>
<dbReference type="Gene3D" id="1.10.1200.10">
    <property type="entry name" value="ACP-like"/>
    <property type="match status" value="2"/>
</dbReference>
<dbReference type="CDD" id="cd00833">
    <property type="entry name" value="PKS"/>
    <property type="match status" value="2"/>
</dbReference>
<dbReference type="InterPro" id="IPR032821">
    <property type="entry name" value="PKS_assoc"/>
</dbReference>
<dbReference type="Pfam" id="PF08240">
    <property type="entry name" value="ADH_N"/>
    <property type="match status" value="1"/>
</dbReference>
<dbReference type="SMART" id="SM01294">
    <property type="entry name" value="PKS_PP_betabranch"/>
    <property type="match status" value="2"/>
</dbReference>
<dbReference type="InterPro" id="IPR009081">
    <property type="entry name" value="PP-bd_ACP"/>
</dbReference>
<keyword evidence="3 10" id="KW-0808">Transferase</keyword>
<dbReference type="InterPro" id="IPR057326">
    <property type="entry name" value="KR_dom"/>
</dbReference>
<dbReference type="SUPFAM" id="SSF50129">
    <property type="entry name" value="GroES-like"/>
    <property type="match status" value="1"/>
</dbReference>
<feature type="domain" description="Ketosynthase family 3 (KS3)" evidence="8">
    <location>
        <begin position="7"/>
        <end position="423"/>
    </location>
</feature>
<dbReference type="InterPro" id="IPR016036">
    <property type="entry name" value="Malonyl_transacylase_ACP-bd"/>
</dbReference>
<dbReference type="InterPro" id="IPR016035">
    <property type="entry name" value="Acyl_Trfase/lysoPLipase"/>
</dbReference>
<dbReference type="InterPro" id="IPR014043">
    <property type="entry name" value="Acyl_transferase_dom"/>
</dbReference>
<comment type="caution">
    <text evidence="10">The sequence shown here is derived from an EMBL/GenBank/DDBJ whole genome shotgun (WGS) entry which is preliminary data.</text>
</comment>
<dbReference type="Pfam" id="PF00109">
    <property type="entry name" value="ketoacyl-synt"/>
    <property type="match status" value="2"/>
</dbReference>
<dbReference type="Gene3D" id="3.40.366.10">
    <property type="entry name" value="Malonyl-Coenzyme A Acyl Carrier Protein, domain 2"/>
    <property type="match status" value="2"/>
</dbReference>
<dbReference type="SMART" id="SM00823">
    <property type="entry name" value="PKS_PP"/>
    <property type="match status" value="2"/>
</dbReference>
<dbReference type="PANTHER" id="PTHR43775:SF51">
    <property type="entry name" value="INACTIVE PHENOLPHTHIOCEROL SYNTHESIS POLYKETIDE SYNTHASE TYPE I PKS1-RELATED"/>
    <property type="match status" value="1"/>
</dbReference>
<dbReference type="InterPro" id="IPR013154">
    <property type="entry name" value="ADH-like_N"/>
</dbReference>
<dbReference type="Pfam" id="PF22953">
    <property type="entry name" value="SpnB_Rossmann"/>
    <property type="match status" value="1"/>
</dbReference>
<evidence type="ECO:0000259" key="8">
    <source>
        <dbReference type="PROSITE" id="PS52004"/>
    </source>
</evidence>
<dbReference type="InterPro" id="IPR014031">
    <property type="entry name" value="Ketoacyl_synth_C"/>
</dbReference>
<dbReference type="GO" id="GO:0004312">
    <property type="term" value="F:fatty acid synthase activity"/>
    <property type="evidence" value="ECO:0007669"/>
    <property type="project" value="TreeGrafter"/>
</dbReference>
<dbReference type="InterPro" id="IPR006162">
    <property type="entry name" value="Ppantetheine_attach_site"/>
</dbReference>
<dbReference type="Pfam" id="PF00698">
    <property type="entry name" value="Acyl_transf_1"/>
    <property type="match status" value="2"/>
</dbReference>
<dbReference type="SMART" id="SM00826">
    <property type="entry name" value="PKS_DH"/>
    <property type="match status" value="1"/>
</dbReference>
<dbReference type="Pfam" id="PF14765">
    <property type="entry name" value="PS-DH"/>
    <property type="match status" value="1"/>
</dbReference>
<dbReference type="GO" id="GO:0016491">
    <property type="term" value="F:oxidoreductase activity"/>
    <property type="evidence" value="ECO:0007669"/>
    <property type="project" value="InterPro"/>
</dbReference>
<dbReference type="Gene3D" id="3.40.50.720">
    <property type="entry name" value="NAD(P)-binding Rossmann-like Domain"/>
    <property type="match status" value="2"/>
</dbReference>
<keyword evidence="1" id="KW-0596">Phosphopantetheine</keyword>
<protein>
    <submittedName>
        <fullName evidence="10">Acyl transferase domain-containing protein/NADPH-dependent curcumin reductase CurA/short-subunit dehydrogenase</fullName>
    </submittedName>
</protein>
<dbReference type="InterPro" id="IPR011032">
    <property type="entry name" value="GroES-like_sf"/>
</dbReference>
<dbReference type="GO" id="GO:0031177">
    <property type="term" value="F:phosphopantetheine binding"/>
    <property type="evidence" value="ECO:0007669"/>
    <property type="project" value="InterPro"/>
</dbReference>
<dbReference type="GO" id="GO:0008270">
    <property type="term" value="F:zinc ion binding"/>
    <property type="evidence" value="ECO:0007669"/>
    <property type="project" value="InterPro"/>
</dbReference>
<gene>
    <name evidence="10" type="ORF">HNP84_009953</name>
</gene>
<sequence length="3035" mass="311860">MSEYGGRGAVAVVGLSCRFPGASDAAGFWGLLRDGVDAVSDLPGERLEAEPGFAAVPPHARRGGFLEHVDRFDAGFFGISARQAAAMDPRQRLLLELGWEALEDARVVPDRLRGARAGVFVGAIWDDYAALAHRHEGAAGSPYAMTGLHRGMLANRISYALGLRGPSLVVDTAQSSSLVAVHLAAESLLRGECEIALVGGVNLVLAVEGAATSAAFGGLSPSGRCATFDASADGYVRGEGGAVLVLKPLARALADGDRVHCVILGGAVNNDGGGETLTTPDRDAQEEVIRRAYAAAGVRPEDVQHVELHGSGTVAGDPVEAAALGAVFAGRDGGPLRVGSVKTNIGHLEGAGGIAGLVKTVLSIRHRRLVPSLHFERPGPPLDELGLRVQTETGPWPREDRPLVAGVSSFGMGGTNCHLVLAEPPAPAAVPEVSEVPEVFEEAVGRGLGALPWPVSGRSRAALREQARRLLAHVPGHRDQDVGLSLATTRTAFEHRAVLLAAGRAGFGRGLAALAEGRPAPGLVEGVARGGEVAFVFPGQGSQWPGMALPLLEASPVFRDLMDECAEALAPYLDLPLLDALGDPAALERVDVVQPALFAVMVSLAGLWRAYGVEPAAVTGHSQGEVAAAYVAGALTLHDAARVVALRGRALVALAGRGAMASVALPAAEVEARLPSGLSVAAVNGPNSVVVSGEPGAVAAFVAACEAEGVRARRVAVDYASHSPQVEAVRAELLDALAPIRPRETRVPFHSAVTAGPLAGEELTAAYWYRNLRHQVRFEAAVRGIGADVLIEVSPHPVLTGGMQDAVPGAAVLGTLRRDEGGPGRFLTSLAEAHVAGAEVDWTPCFAGTGARPIDLPTYAFQRERHWLDTGARREAAVAPPAAPSVVAEPGELVRMHVAAVLGHHEPAEVDAGRAFRDLGFDSPMTVELRNRLAAATGLPLSGSALFDHPTPAALADHIRTLATGTPPVTAAPAEEPAAAGAEPIAIVGMACRLPGGVFSPDDLWDLVRAGRDAISEFPADRGWDLASLFDPDPDRPGATYTRHGGFLHDAGEFDAGLFGISPREALAMDPQQRLLLETAWEAFERAGMDPRSLRGSRTGVFVGAMATDYGPRLHEASGGVAGYGLTGTAGSVASGRIAYAYGLEGAALTVDTACSSSLVAVHLAVRALRQGECGLALAGGATVMSTPGMFVEFSRQRGLAPDGRCKPFAAAADGTAWAEGAGMLVLERLSDARRNGHPVLAVIRGTAVNSDGASNGLTAPNGLSQRRVIRQALADARLGPADLDAVEAHGTGTTLGDPIEAEALIDVYGRDRGRPLWVGSLKSNIGHTQAAAGVAGMIKMVQAMRHGELPATLHVDAPTPHVDWTAGAVALLTEARPWPLAGRPRRAAVSSFGISGTNAHVILEHVPEPAASPAASPAVSPGPVASPQPAGVPVPWVLSAAGEDALREQAARLVASAAHPRPADVGLTLGTARAAFEHRAAVVAATPGERRDALRALAEGRESPRLFRGTGASGALAYLFTGQGAQRPGMGRELYAAFPAFARALEEVWAGLDGLLDRPLREVVFAEPGTPESALLDQTAYTQAALFAMEVAAFRLLEEWGMRPAALAGHSVGELAAAHVAGVLSLADTCRLVAARGRLMQALPAGGAMAALEAGEEEVVPLLTERVALAAVNGPGAVVVSGDEPDVLAVAGHFAALGRRTRRLRVSHAFHSPRMDAMSAAFREVAESLAYAEPRIPIVSTVTGREADVTDPAYWVRQVREPVRFADAVRRLYEDGARTFVELGPDGVLSALGPECAGPGAAFLPVTRADRPEPDALAAAVARAHVRGVAVDWAAYFAGARLTELPTYPFQRRRYWLAPGGAEDAHPFLGGPVPSAVTGETLFTGTLSRGAHPWLADHVVGGATLLPGAALLEMALYAGGRLGCPRVAELTLEAPLPLPADGDLAIQLAAGPAGPDGRRTLVCYARPGDDAPWTRHATGTLAPAEPPAAEAAPAPPEAYTMDAAEAYQMLAARGYGYGPAFRGLRAATADGGAARAEAALPVGMGGSGFGLHPALLDAALQAAVLAGAGAGDPVVPFGFEGVSLHRTGARELRVTVTPAGDGAVSVALADEHGHPVGAIDALVLRPAASPVAPADSLFTVEWAELPLAPGDAPAPRVAHLSGGGEPTAASVREIAQRALQLVRAAVTDDGEDGADGGPLVLLTRGAVAVDDREAPADPAAAAVWGLARSAQTEHPGRIVLVDTDGHEESGRALAAAVATGEPQLALRAGTARAPRLARPARHLLPPAGAAHWRLAADASGTLEGLSLTAAPDPAAPLAPGQVRIDVRAAGVNFRDVMLALGLYPGEGTLGLEGAGVVAETGPGVTAYAPGDRVMGVFSHAFATTAVADERAIAHIPAGWSYARAATTPIAFLTAYHALVELAGLRAGETVLIHSAAGGVGMAAVQLARHLGARVLATASPGKWDEVRALGVPGTHLASSRTAEFERRFGGQDVDVVLNSLAGDLVDASLRLLRPGGRFVEMGKTDVRDPAAYPHLRYRAFDLLDLDPAHIGRLLREVLALFARGALTPLPVATWDLRRAPDAFRHLSQARHVGKVALTVPVRPGPRDTVLITGGTGALGRALARHLIDAHGVRRVVLAGRNGRELPAPDPRITVAACDVADPAATAALLAEHRPAVVVHAAGVLDDATVSRLTPESLDAVLRPKVDGALNLHRATRDGDPPALVLYSSVMATLGGAGQAAYAAANAFLEALARHRRAHGLPATALAWGPWTEGMTTSLALADRSRMARAGLAPLSTAEGLALFDRALALDEPVAVPARLDLAAVRAAGADAAPIFRGLVPPTVPGPAPGSAPGTAGATPALAERLATLDPDARVRTVLELISAQAAAVLGHDDAGAIEAEAAFKDLGFDSLTSVELRNRLGAATGLRLPAALLFNHPTPAALARHLAAELAPGTPDPGGGVLADLDRLAAALAGAPADAALRAGVAARVKALADQVAAWSAPPADGDGEVAGRLQTASVAELLSFIDEELGAGG</sequence>
<dbReference type="InterPro" id="IPR013968">
    <property type="entry name" value="PKS_KR"/>
</dbReference>
<keyword evidence="5" id="KW-0012">Acyltransferase</keyword>
<name>A0A840PMR4_9ACTN</name>
<dbReference type="SUPFAM" id="SSF55048">
    <property type="entry name" value="Probable ACP-binding domain of malonyl-CoA ACP transacylase"/>
    <property type="match status" value="2"/>
</dbReference>
<dbReference type="InterPro" id="IPR014030">
    <property type="entry name" value="Ketoacyl_synth_N"/>
</dbReference>
<dbReference type="PROSITE" id="PS50075">
    <property type="entry name" value="CARRIER"/>
    <property type="match status" value="2"/>
</dbReference>
<dbReference type="SUPFAM" id="SSF51735">
    <property type="entry name" value="NAD(P)-binding Rossmann-fold domains"/>
    <property type="match status" value="3"/>
</dbReference>
<dbReference type="EMBL" id="JACHGN010000037">
    <property type="protein sequence ID" value="MBB5140186.1"/>
    <property type="molecule type" value="Genomic_DNA"/>
</dbReference>
<keyword evidence="2" id="KW-0597">Phosphoprotein</keyword>
<feature type="domain" description="Carrier" evidence="7">
    <location>
        <begin position="2876"/>
        <end position="2951"/>
    </location>
</feature>
<dbReference type="Proteomes" id="UP000578449">
    <property type="component" value="Unassembled WGS sequence"/>
</dbReference>
<dbReference type="Pfam" id="PF02801">
    <property type="entry name" value="Ketoacyl-synt_C"/>
    <property type="match status" value="2"/>
</dbReference>
<feature type="region of interest" description="N-terminal hotdog fold" evidence="6">
    <location>
        <begin position="1867"/>
        <end position="1989"/>
    </location>
</feature>
<dbReference type="SUPFAM" id="SSF53901">
    <property type="entry name" value="Thiolase-like"/>
    <property type="match status" value="2"/>
</dbReference>
<dbReference type="InterPro" id="IPR016039">
    <property type="entry name" value="Thiolase-like"/>
</dbReference>
<dbReference type="FunFam" id="1.10.1200.10:FF:000007">
    <property type="entry name" value="Probable polyketide synthase pks17"/>
    <property type="match status" value="1"/>
</dbReference>
<dbReference type="SMART" id="SM00822">
    <property type="entry name" value="PKS_KR"/>
    <property type="match status" value="1"/>
</dbReference>
<dbReference type="InterPro" id="IPR036736">
    <property type="entry name" value="ACP-like_sf"/>
</dbReference>
<dbReference type="SUPFAM" id="SSF47336">
    <property type="entry name" value="ACP-like"/>
    <property type="match status" value="2"/>
</dbReference>
<evidence type="ECO:0000256" key="6">
    <source>
        <dbReference type="PROSITE-ProRule" id="PRU01363"/>
    </source>
</evidence>
<dbReference type="InterPro" id="IPR001227">
    <property type="entry name" value="Ac_transferase_dom_sf"/>
</dbReference>
<dbReference type="Pfam" id="PF21089">
    <property type="entry name" value="PKS_DH_N"/>
    <property type="match status" value="1"/>
</dbReference>
<evidence type="ECO:0000313" key="10">
    <source>
        <dbReference type="EMBL" id="MBB5140186.1"/>
    </source>
</evidence>
<dbReference type="InterPro" id="IPR050091">
    <property type="entry name" value="PKS_NRPS_Biosynth_Enz"/>
</dbReference>
<feature type="region of interest" description="C-terminal hotdog fold" evidence="6">
    <location>
        <begin position="1999"/>
        <end position="2134"/>
    </location>
</feature>
<dbReference type="PROSITE" id="PS01162">
    <property type="entry name" value="QOR_ZETA_CRYSTAL"/>
    <property type="match status" value="1"/>
</dbReference>
<evidence type="ECO:0000256" key="4">
    <source>
        <dbReference type="ARBA" id="ARBA00023268"/>
    </source>
</evidence>
<evidence type="ECO:0000259" key="7">
    <source>
        <dbReference type="PROSITE" id="PS50075"/>
    </source>
</evidence>
<dbReference type="InterPro" id="IPR020806">
    <property type="entry name" value="PKS_PP-bd"/>
</dbReference>
<feature type="active site" description="Proton acceptor; for dehydratase activity" evidence="6">
    <location>
        <position position="1899"/>
    </location>
</feature>
<dbReference type="SMART" id="SM00827">
    <property type="entry name" value="PKS_AT"/>
    <property type="match status" value="2"/>
</dbReference>
<dbReference type="InterPro" id="IPR049900">
    <property type="entry name" value="PKS_mFAS_DH"/>
</dbReference>
<feature type="active site" description="Proton donor; for dehydratase activity" evidence="6">
    <location>
        <position position="2058"/>
    </location>
</feature>
<dbReference type="Pfam" id="PF16197">
    <property type="entry name" value="KAsynt_C_assoc"/>
    <property type="match status" value="2"/>
</dbReference>
<reference evidence="10 11" key="1">
    <citation type="submission" date="2020-08" db="EMBL/GenBank/DDBJ databases">
        <title>Genomic Encyclopedia of Type Strains, Phase IV (KMG-IV): sequencing the most valuable type-strain genomes for metagenomic binning, comparative biology and taxonomic classification.</title>
        <authorList>
            <person name="Goeker M."/>
        </authorList>
    </citation>
    <scope>NUCLEOTIDE SEQUENCE [LARGE SCALE GENOMIC DNA]</scope>
    <source>
        <strain evidence="10 11">DSM 45615</strain>
    </source>
</reference>
<dbReference type="Pfam" id="PF00550">
    <property type="entry name" value="PP-binding"/>
    <property type="match status" value="2"/>
</dbReference>
<keyword evidence="4" id="KW-0511">Multifunctional enzyme</keyword>
<dbReference type="SMART" id="SM00825">
    <property type="entry name" value="PKS_KS"/>
    <property type="match status" value="2"/>
</dbReference>
<evidence type="ECO:0000313" key="11">
    <source>
        <dbReference type="Proteomes" id="UP000578449"/>
    </source>
</evidence>
<dbReference type="Gene3D" id="3.30.70.3290">
    <property type="match status" value="2"/>
</dbReference>
<proteinExistence type="predicted"/>
<dbReference type="InterPro" id="IPR042104">
    <property type="entry name" value="PKS_dehydratase_sf"/>
</dbReference>
<dbReference type="FunFam" id="3.40.366.10:FF:000002">
    <property type="entry name" value="Probable polyketide synthase 2"/>
    <property type="match status" value="1"/>
</dbReference>
<dbReference type="InterPro" id="IPR020843">
    <property type="entry name" value="ER"/>
</dbReference>
<dbReference type="Pfam" id="PF13602">
    <property type="entry name" value="ADH_zinc_N_2"/>
    <property type="match status" value="1"/>
</dbReference>
<dbReference type="Pfam" id="PF08659">
    <property type="entry name" value="KR"/>
    <property type="match status" value="1"/>
</dbReference>